<dbReference type="SUPFAM" id="SSF52058">
    <property type="entry name" value="L domain-like"/>
    <property type="match status" value="2"/>
</dbReference>
<evidence type="ECO:0000256" key="1">
    <source>
        <dbReference type="ARBA" id="ARBA00022614"/>
    </source>
</evidence>
<keyword evidence="1" id="KW-0433">Leucine-rich repeat</keyword>
<dbReference type="InterPro" id="IPR011990">
    <property type="entry name" value="TPR-like_helical_dom_sf"/>
</dbReference>
<protein>
    <submittedName>
        <fullName evidence="3">Leucine-rich repeat (LRR) protein</fullName>
    </submittedName>
</protein>
<accession>A0A4R7CZD9</accession>
<proteinExistence type="predicted"/>
<dbReference type="InterPro" id="IPR032675">
    <property type="entry name" value="LRR_dom_sf"/>
</dbReference>
<dbReference type="RefSeq" id="WP_133640272.1">
    <property type="nucleotide sequence ID" value="NZ_SNZV01000004.1"/>
</dbReference>
<keyword evidence="2" id="KW-0677">Repeat</keyword>
<dbReference type="Gene3D" id="1.25.40.10">
    <property type="entry name" value="Tetratricopeptide repeat domain"/>
    <property type="match status" value="1"/>
</dbReference>
<dbReference type="InterPro" id="IPR003591">
    <property type="entry name" value="Leu-rich_rpt_typical-subtyp"/>
</dbReference>
<name>A0A4R7CZD9_9SPHI</name>
<dbReference type="SMART" id="SM00364">
    <property type="entry name" value="LRR_BAC"/>
    <property type="match status" value="6"/>
</dbReference>
<sequence>MNFPKASPFLFIGIVLSSLLSFVVNAQSLLDYRNTLENFSGSIQVIKNHHPNDVLRKTELAIHDIPHILDVKDSLPKIEYLRLKFKTQKELDSLCSFLPLFPNLKAISFDEWFYRDNAHKQMALVLPEACYTLHKLVAIEFRGQSKINVEQELARISKLPNFRYLICTAFNPDDFPRNIAALKKLRGISFTYDATLKGIKLPANLEEIDIVALRDSASLADAFGMVTNPKKVKQLAISYFRLGKDFKSSVKFPALDSIYLYANEFQDLGAFLSNFNASRHLRSLVVERGKIAMISSAIYDFRNLRKLKIYNTRGGLTIPDGIAKLRHLARLDLSANGRADIPKDLYKLKSLQQLDLSYIGLASLTEDIGLLANLRYLKLQGNRLVKLPNSINKLHGLTTLDVQGNLLTQIPSLSNLTSLDSLNLSGCRLTTLPTDIGALQSLRYLSVGDNFIERLPSSMTQLMLLSELLLAGNLLSELMDDIGSLEQLEQLNLSLNHLKTLPISMGRLKRLKTLNLSQNVLTTIPEEIGTLSNLEYFYAQNNVPTRDPLLDSFGEDDRKRERQMAVSRLHTFPKDLSAWRNIKEIDLSYNDFSSFDILQSVFTIPTKDFELNLSDSRLKTLPVSGWRNFRGRKLDLLNNDIGELPEKIAEAPQLSVLDLRRNRLPERPKNQNTYAGKRNDVLLYFEQAGLIDEDDLPKNKDMALALMEKSSRYYYEKDYKSSLEMHSRALATDSTLVFARCNAQYIGEANYYIHNYTAAIDYLTRAIQRDTVGPVRIMNFVVPEFKYRAKSYLARKDTSKALADYLALANRFDETFWTQVAMLYGQTSQVDDAQEALQKAVDYYERQVNGQDVRKDQKELSMLCILELYIVCNQFERAAAYAQAIESSLTEDNLQPIFHYLCAINDIVSGKPGHFSPDVFKRQISNLWGYDLVLEWLSTAPLDKKQASVIGDMTSGMVANRMK</sequence>
<dbReference type="EMBL" id="SNZV01000004">
    <property type="protein sequence ID" value="TDS13983.1"/>
    <property type="molecule type" value="Genomic_DNA"/>
</dbReference>
<evidence type="ECO:0000256" key="2">
    <source>
        <dbReference type="ARBA" id="ARBA00022737"/>
    </source>
</evidence>
<organism evidence="3 4">
    <name type="scientific">Sphingobacterium paludis</name>
    <dbReference type="NCBI Taxonomy" id="1476465"/>
    <lineage>
        <taxon>Bacteria</taxon>
        <taxon>Pseudomonadati</taxon>
        <taxon>Bacteroidota</taxon>
        <taxon>Sphingobacteriia</taxon>
        <taxon>Sphingobacteriales</taxon>
        <taxon>Sphingobacteriaceae</taxon>
        <taxon>Sphingobacterium</taxon>
    </lineage>
</organism>
<dbReference type="Pfam" id="PF13855">
    <property type="entry name" value="LRR_8"/>
    <property type="match status" value="2"/>
</dbReference>
<dbReference type="PROSITE" id="PS51450">
    <property type="entry name" value="LRR"/>
    <property type="match status" value="3"/>
</dbReference>
<evidence type="ECO:0000313" key="3">
    <source>
        <dbReference type="EMBL" id="TDS13983.1"/>
    </source>
</evidence>
<dbReference type="SMART" id="SM00369">
    <property type="entry name" value="LRR_TYP"/>
    <property type="match status" value="7"/>
</dbReference>
<keyword evidence="4" id="KW-1185">Reference proteome</keyword>
<gene>
    <name evidence="3" type="ORF">B0I21_104311</name>
</gene>
<dbReference type="SUPFAM" id="SSF48452">
    <property type="entry name" value="TPR-like"/>
    <property type="match status" value="1"/>
</dbReference>
<dbReference type="Gene3D" id="3.80.10.10">
    <property type="entry name" value="Ribonuclease Inhibitor"/>
    <property type="match status" value="3"/>
</dbReference>
<comment type="caution">
    <text evidence="3">The sequence shown here is derived from an EMBL/GenBank/DDBJ whole genome shotgun (WGS) entry which is preliminary data.</text>
</comment>
<dbReference type="InterPro" id="IPR050216">
    <property type="entry name" value="LRR_domain-containing"/>
</dbReference>
<reference evidence="3 4" key="1">
    <citation type="submission" date="2019-03" db="EMBL/GenBank/DDBJ databases">
        <title>Genomic Encyclopedia of Type Strains, Phase III (KMG-III): the genomes of soil and plant-associated and newly described type strains.</title>
        <authorList>
            <person name="Whitman W."/>
        </authorList>
    </citation>
    <scope>NUCLEOTIDE SEQUENCE [LARGE SCALE GENOMIC DNA]</scope>
    <source>
        <strain evidence="3 4">CGMCC 1.12801</strain>
    </source>
</reference>
<dbReference type="InterPro" id="IPR001611">
    <property type="entry name" value="Leu-rich_rpt"/>
</dbReference>
<dbReference type="Proteomes" id="UP000294752">
    <property type="component" value="Unassembled WGS sequence"/>
</dbReference>
<evidence type="ECO:0000313" key="4">
    <source>
        <dbReference type="Proteomes" id="UP000294752"/>
    </source>
</evidence>
<dbReference type="OrthoDB" id="1290858at2"/>
<dbReference type="PANTHER" id="PTHR48051:SF46">
    <property type="entry name" value="LEUCINE RICH REPEAT-CONTAINING DOMAIN PROTEIN"/>
    <property type="match status" value="1"/>
</dbReference>
<dbReference type="PANTHER" id="PTHR48051">
    <property type="match status" value="1"/>
</dbReference>
<dbReference type="AlphaFoldDB" id="A0A4R7CZD9"/>
<dbReference type="GO" id="GO:0005737">
    <property type="term" value="C:cytoplasm"/>
    <property type="evidence" value="ECO:0007669"/>
    <property type="project" value="TreeGrafter"/>
</dbReference>